<dbReference type="PANTHER" id="PTHR37241:SF1">
    <property type="entry name" value="NEUROFILAMENT HEAVY PROTEIN"/>
    <property type="match status" value="1"/>
</dbReference>
<feature type="compositionally biased region" description="Basic and acidic residues" evidence="1">
    <location>
        <begin position="413"/>
        <end position="425"/>
    </location>
</feature>
<comment type="caution">
    <text evidence="2">The sequence shown here is derived from an EMBL/GenBank/DDBJ whole genome shotgun (WGS) entry which is preliminary data.</text>
</comment>
<feature type="region of interest" description="Disordered" evidence="1">
    <location>
        <begin position="126"/>
        <end position="149"/>
    </location>
</feature>
<sequence>MGIPSRHPEHEEEEEYDDAVFYEDIQAPKFVDLTAPDANRPTDDASWFCLRVMAARSPNVWLHKAISRKNQSSMLKCPHSAPPKPPRARFARLSAGTETAEKGAARPKLRTHRICALRASPTRIKAERVEPSSARKKALTTPRSKALRPRQDPFLSVKHQKQPVAAAERKGTVVKALFMSTPRKEAARTPAPAKAKEDVSEVCSRLKKLNLACREVPSRYMLATPKTAKKGEETAAAKSAKKGQESRTNGKKKILGRSVKCATAEADERDRIGCANSVAVENSLAEIASLNQESKAVLQEVRIEEVILRAGNSDDNKENLSSADQHYEGENTHLENNENIPVKVATMHNKLNPEQGKLKTTNPKPFRLRTDERRVLKDANPERKQPFAENNSMAVLKDANRGVKPMSKCPAAKGRDKPICSEKQKKQTTKIATAQPVEVKQTLNSIRSKITKPAAMTKGKVVEKSQKVSRLASTTRTTKAASSGLMAPQRGKERKPPVKISRVQAAVA</sequence>
<feature type="region of interest" description="Disordered" evidence="1">
    <location>
        <begin position="227"/>
        <end position="251"/>
    </location>
</feature>
<feature type="non-terminal residue" evidence="2">
    <location>
        <position position="1"/>
    </location>
</feature>
<reference evidence="2 3" key="1">
    <citation type="journal article" date="2019" name="Sci. Rep.">
        <title>A high-quality genome of Eragrostis curvula grass provides insights into Poaceae evolution and supports new strategies to enhance forage quality.</title>
        <authorList>
            <person name="Carballo J."/>
            <person name="Santos B.A.C.M."/>
            <person name="Zappacosta D."/>
            <person name="Garbus I."/>
            <person name="Selva J.P."/>
            <person name="Gallo C.A."/>
            <person name="Diaz A."/>
            <person name="Albertini E."/>
            <person name="Caccamo M."/>
            <person name="Echenique V."/>
        </authorList>
    </citation>
    <scope>NUCLEOTIDE SEQUENCE [LARGE SCALE GENOMIC DNA]</scope>
    <source>
        <strain evidence="3">cv. Victoria</strain>
        <tissue evidence="2">Leaf</tissue>
    </source>
</reference>
<dbReference type="AlphaFoldDB" id="A0A5J9W9Y5"/>
<organism evidence="2 3">
    <name type="scientific">Eragrostis curvula</name>
    <name type="common">weeping love grass</name>
    <dbReference type="NCBI Taxonomy" id="38414"/>
    <lineage>
        <taxon>Eukaryota</taxon>
        <taxon>Viridiplantae</taxon>
        <taxon>Streptophyta</taxon>
        <taxon>Embryophyta</taxon>
        <taxon>Tracheophyta</taxon>
        <taxon>Spermatophyta</taxon>
        <taxon>Magnoliopsida</taxon>
        <taxon>Liliopsida</taxon>
        <taxon>Poales</taxon>
        <taxon>Poaceae</taxon>
        <taxon>PACMAD clade</taxon>
        <taxon>Chloridoideae</taxon>
        <taxon>Eragrostideae</taxon>
        <taxon>Eragrostidinae</taxon>
        <taxon>Eragrostis</taxon>
    </lineage>
</organism>
<protein>
    <submittedName>
        <fullName evidence="2">Uncharacterized protein</fullName>
    </submittedName>
</protein>
<gene>
    <name evidence="2" type="ORF">EJB05_04265</name>
</gene>
<dbReference type="PANTHER" id="PTHR37241">
    <property type="entry name" value="NEUROFILAMENT HEAVY PROTEIN"/>
    <property type="match status" value="1"/>
</dbReference>
<dbReference type="OrthoDB" id="785936at2759"/>
<feature type="region of interest" description="Disordered" evidence="1">
    <location>
        <begin position="401"/>
        <end position="430"/>
    </location>
</feature>
<dbReference type="Proteomes" id="UP000324897">
    <property type="component" value="Chromosome 5"/>
</dbReference>
<evidence type="ECO:0000313" key="2">
    <source>
        <dbReference type="EMBL" id="TVU44806.1"/>
    </source>
</evidence>
<dbReference type="Gramene" id="TVU44806">
    <property type="protein sequence ID" value="TVU44806"/>
    <property type="gene ID" value="EJB05_04265"/>
</dbReference>
<proteinExistence type="predicted"/>
<feature type="compositionally biased region" description="Low complexity" evidence="1">
    <location>
        <begin position="469"/>
        <end position="483"/>
    </location>
</feature>
<keyword evidence="3" id="KW-1185">Reference proteome</keyword>
<feature type="region of interest" description="Disordered" evidence="1">
    <location>
        <begin position="457"/>
        <end position="508"/>
    </location>
</feature>
<accession>A0A5J9W9Y5</accession>
<evidence type="ECO:0000313" key="3">
    <source>
        <dbReference type="Proteomes" id="UP000324897"/>
    </source>
</evidence>
<evidence type="ECO:0000256" key="1">
    <source>
        <dbReference type="SAM" id="MobiDB-lite"/>
    </source>
</evidence>
<name>A0A5J9W9Y5_9POAL</name>
<dbReference type="EMBL" id="RWGY01000004">
    <property type="protein sequence ID" value="TVU44806.1"/>
    <property type="molecule type" value="Genomic_DNA"/>
</dbReference>